<dbReference type="PATRIC" id="fig|46506.5.peg.1995"/>
<dbReference type="Proteomes" id="UP000056419">
    <property type="component" value="Unassembled WGS sequence"/>
</dbReference>
<feature type="signal peptide" evidence="1">
    <location>
        <begin position="1"/>
        <end position="24"/>
    </location>
</feature>
<dbReference type="InterPro" id="IPR013783">
    <property type="entry name" value="Ig-like_fold"/>
</dbReference>
<keyword evidence="1" id="KW-0732">Signal</keyword>
<protein>
    <submittedName>
        <fullName evidence="2">Uncharacterized protein</fullName>
    </submittedName>
</protein>
<dbReference type="EMBL" id="LRGC01000007">
    <property type="protein sequence ID" value="KWR54843.1"/>
    <property type="molecule type" value="Genomic_DNA"/>
</dbReference>
<sequence precursor="true">MKITELKSMSLIMVLAMMIMTAFTACSDDDNEGNKTVVFPELANISSAAGETTELSFEASADWELSSNAGWCKFQNGEFLESLIYGKAGKQTVTIMTSADGQNYNEDAVAEITLKMGNASQVIYKVTRAKREYADLVVSDEAGNIYDRTHPLTIKGNTATSPVYTVIKAQAESGVKVGFTNPEWLSYVIDEKAGTYQFTFNTANTSGLNPKYPITGNSYTLTFVTEDATTAKTDKVRKVEIPVVYEGLQRDAIGISPTYLNALASVTGEELSDDTGILEQMQSTVTVYNDEFETVIFAATKEVNAEGEEEFTYDFNTTVDWLHAVTGTGSNKDKVTVTADTNRETAERAATVMIFPKAVYDEIRGDWAGNLIDESTGDIKASYAGNIMTSITQEGWQEQGERIGFQALFMYAYDYDQTGFRNIKDFFESAVIKFEDLKNSDGVGDYNVTKNNVWKAIIPKSLLKRFDEVGEPGHGPGKVIFEPVDAATDQEVTEKTSYTDISSEKMAGQAWSQDARKILRISGLGISFDNTSYETYDNNYQLVVKGENDEILALCIVEVYDDTQEGTSF</sequence>
<evidence type="ECO:0000313" key="2">
    <source>
        <dbReference type="EMBL" id="KWR54843.1"/>
    </source>
</evidence>
<dbReference type="PROSITE" id="PS51257">
    <property type="entry name" value="PROKAR_LIPOPROTEIN"/>
    <property type="match status" value="1"/>
</dbReference>
<dbReference type="AlphaFoldDB" id="A0A108T7M3"/>
<name>A0A108T7M3_BACSE</name>
<accession>A0A108T7M3</accession>
<gene>
    <name evidence="2" type="ORF">AA415_01872</name>
</gene>
<feature type="chain" id="PRO_5007130851" evidence="1">
    <location>
        <begin position="25"/>
        <end position="569"/>
    </location>
</feature>
<dbReference type="STRING" id="46506.AA415_01872"/>
<proteinExistence type="predicted"/>
<comment type="caution">
    <text evidence="2">The sequence shown here is derived from an EMBL/GenBank/DDBJ whole genome shotgun (WGS) entry which is preliminary data.</text>
</comment>
<evidence type="ECO:0000256" key="1">
    <source>
        <dbReference type="SAM" id="SignalP"/>
    </source>
</evidence>
<keyword evidence="3" id="KW-1185">Reference proteome</keyword>
<reference evidence="2 3" key="1">
    <citation type="journal article" date="2016" name="BMC Genomics">
        <title>Type VI secretion systems of human gut Bacteroidales segregate into three genetic architectures, two of which are contained on mobile genetic elements.</title>
        <authorList>
            <person name="Coyne M.J."/>
            <person name="Roelofs K.G."/>
            <person name="Comstock L.E."/>
        </authorList>
    </citation>
    <scope>NUCLEOTIDE SEQUENCE [LARGE SCALE GENOMIC DNA]</scope>
    <source>
        <strain evidence="2 3">CL09T03C01</strain>
    </source>
</reference>
<evidence type="ECO:0000313" key="3">
    <source>
        <dbReference type="Proteomes" id="UP000056419"/>
    </source>
</evidence>
<dbReference type="RefSeq" id="WP_060385899.1">
    <property type="nucleotide sequence ID" value="NZ_LRGC01000007.1"/>
</dbReference>
<dbReference type="Gene3D" id="2.60.40.10">
    <property type="entry name" value="Immunoglobulins"/>
    <property type="match status" value="1"/>
</dbReference>
<organism evidence="2 3">
    <name type="scientific">Bacteroides stercoris</name>
    <dbReference type="NCBI Taxonomy" id="46506"/>
    <lineage>
        <taxon>Bacteria</taxon>
        <taxon>Pseudomonadati</taxon>
        <taxon>Bacteroidota</taxon>
        <taxon>Bacteroidia</taxon>
        <taxon>Bacteroidales</taxon>
        <taxon>Bacteroidaceae</taxon>
        <taxon>Bacteroides</taxon>
    </lineage>
</organism>